<dbReference type="Proteomes" id="UP000299102">
    <property type="component" value="Unassembled WGS sequence"/>
</dbReference>
<name>A0A4C1SWR0_EUMVA</name>
<evidence type="ECO:0000313" key="2">
    <source>
        <dbReference type="EMBL" id="GBP06683.1"/>
    </source>
</evidence>
<feature type="region of interest" description="Disordered" evidence="1">
    <location>
        <begin position="44"/>
        <end position="73"/>
    </location>
</feature>
<accession>A0A4C1SWR0</accession>
<evidence type="ECO:0000256" key="1">
    <source>
        <dbReference type="SAM" id="MobiDB-lite"/>
    </source>
</evidence>
<reference evidence="2 3" key="1">
    <citation type="journal article" date="2019" name="Commun. Biol.">
        <title>The bagworm genome reveals a unique fibroin gene that provides high tensile strength.</title>
        <authorList>
            <person name="Kono N."/>
            <person name="Nakamura H."/>
            <person name="Ohtoshi R."/>
            <person name="Tomita M."/>
            <person name="Numata K."/>
            <person name="Arakawa K."/>
        </authorList>
    </citation>
    <scope>NUCLEOTIDE SEQUENCE [LARGE SCALE GENOMIC DNA]</scope>
</reference>
<proteinExistence type="predicted"/>
<evidence type="ECO:0000313" key="3">
    <source>
        <dbReference type="Proteomes" id="UP000299102"/>
    </source>
</evidence>
<organism evidence="2 3">
    <name type="scientific">Eumeta variegata</name>
    <name type="common">Bagworm moth</name>
    <name type="synonym">Eumeta japonica</name>
    <dbReference type="NCBI Taxonomy" id="151549"/>
    <lineage>
        <taxon>Eukaryota</taxon>
        <taxon>Metazoa</taxon>
        <taxon>Ecdysozoa</taxon>
        <taxon>Arthropoda</taxon>
        <taxon>Hexapoda</taxon>
        <taxon>Insecta</taxon>
        <taxon>Pterygota</taxon>
        <taxon>Neoptera</taxon>
        <taxon>Endopterygota</taxon>
        <taxon>Lepidoptera</taxon>
        <taxon>Glossata</taxon>
        <taxon>Ditrysia</taxon>
        <taxon>Tineoidea</taxon>
        <taxon>Psychidae</taxon>
        <taxon>Oiketicinae</taxon>
        <taxon>Eumeta</taxon>
    </lineage>
</organism>
<dbReference type="AlphaFoldDB" id="A0A4C1SWR0"/>
<keyword evidence="3" id="KW-1185">Reference proteome</keyword>
<dbReference type="EMBL" id="BGZK01000023">
    <property type="protein sequence ID" value="GBP06683.1"/>
    <property type="molecule type" value="Genomic_DNA"/>
</dbReference>
<protein>
    <submittedName>
        <fullName evidence="2">Uncharacterized protein</fullName>
    </submittedName>
</protein>
<sequence length="170" mass="18795">MKRSLCVQVPTSLDELRGGDRTAALSVVCIDEYEYIESSVYSERRHERTSISDGEGSMEKNSENGKGSEPSELSLVERNAAEAAISCPYSMRVWLLHRSGGPHPTAELATARLYLIKNEPDIHSRVNALCSPELPLCAADERRFVGGQFGRAAPEERSRGGDSRTVRSRR</sequence>
<feature type="compositionally biased region" description="Basic and acidic residues" evidence="1">
    <location>
        <begin position="153"/>
        <end position="170"/>
    </location>
</feature>
<gene>
    <name evidence="2" type="ORF">EVAR_92637_1</name>
</gene>
<comment type="caution">
    <text evidence="2">The sequence shown here is derived from an EMBL/GenBank/DDBJ whole genome shotgun (WGS) entry which is preliminary data.</text>
</comment>
<feature type="region of interest" description="Disordered" evidence="1">
    <location>
        <begin position="147"/>
        <end position="170"/>
    </location>
</feature>